<keyword evidence="3" id="KW-1185">Reference proteome</keyword>
<evidence type="ECO:0000313" key="2">
    <source>
        <dbReference type="EMBL" id="EYC01835.1"/>
    </source>
</evidence>
<dbReference type="EMBL" id="JARK01001440">
    <property type="protein sequence ID" value="EYC01835.1"/>
    <property type="molecule type" value="Genomic_DNA"/>
</dbReference>
<organism evidence="2 3">
    <name type="scientific">Ancylostoma ceylanicum</name>
    <dbReference type="NCBI Taxonomy" id="53326"/>
    <lineage>
        <taxon>Eukaryota</taxon>
        <taxon>Metazoa</taxon>
        <taxon>Ecdysozoa</taxon>
        <taxon>Nematoda</taxon>
        <taxon>Chromadorea</taxon>
        <taxon>Rhabditida</taxon>
        <taxon>Rhabditina</taxon>
        <taxon>Rhabditomorpha</taxon>
        <taxon>Strongyloidea</taxon>
        <taxon>Ancylostomatidae</taxon>
        <taxon>Ancylostomatinae</taxon>
        <taxon>Ancylostoma</taxon>
    </lineage>
</organism>
<accession>A0A016TGP6</accession>
<protein>
    <submittedName>
        <fullName evidence="2">Uncharacterized protein</fullName>
    </submittedName>
</protein>
<gene>
    <name evidence="2" type="primary">Acey_s0104.g3628</name>
    <name evidence="2" type="ORF">Y032_0104g3628</name>
</gene>
<comment type="caution">
    <text evidence="2">The sequence shown here is derived from an EMBL/GenBank/DDBJ whole genome shotgun (WGS) entry which is preliminary data.</text>
</comment>
<evidence type="ECO:0000256" key="1">
    <source>
        <dbReference type="SAM" id="MobiDB-lite"/>
    </source>
</evidence>
<proteinExistence type="predicted"/>
<evidence type="ECO:0000313" key="3">
    <source>
        <dbReference type="Proteomes" id="UP000024635"/>
    </source>
</evidence>
<dbReference type="AlphaFoldDB" id="A0A016TGP6"/>
<sequence>MGIFKSCCGCPSREQDSEPYETARCAQSTLSPAAAAADLGSPQLKHAVQREDVKPAVPSDGNEVKVKKDRELTFTVSTPSQPLPVGSTGQLFSILEAQSFNPPLCSTKIGEGTPTKCLSLSAIESELMSNFECSLLCIRIEAEQSAPVKVRNSGFFYTVLPGPNARGW</sequence>
<feature type="region of interest" description="Disordered" evidence="1">
    <location>
        <begin position="45"/>
        <end position="64"/>
    </location>
</feature>
<reference evidence="3" key="1">
    <citation type="journal article" date="2015" name="Nat. Genet.">
        <title>The genome and transcriptome of the zoonotic hookworm Ancylostoma ceylanicum identify infection-specific gene families.</title>
        <authorList>
            <person name="Schwarz E.M."/>
            <person name="Hu Y."/>
            <person name="Antoshechkin I."/>
            <person name="Miller M.M."/>
            <person name="Sternberg P.W."/>
            <person name="Aroian R.V."/>
        </authorList>
    </citation>
    <scope>NUCLEOTIDE SEQUENCE</scope>
    <source>
        <strain evidence="3">HY135</strain>
    </source>
</reference>
<dbReference type="OrthoDB" id="5907990at2759"/>
<dbReference type="Proteomes" id="UP000024635">
    <property type="component" value="Unassembled WGS sequence"/>
</dbReference>
<name>A0A016TGP6_9BILA</name>